<dbReference type="Gene3D" id="3.90.1640.10">
    <property type="entry name" value="inorganic pyrophosphatase (n-terminal core)"/>
    <property type="match status" value="1"/>
</dbReference>
<dbReference type="Pfam" id="PF02272">
    <property type="entry name" value="DHHA1"/>
    <property type="match status" value="1"/>
</dbReference>
<sequence>MNGATGDRAVAEAAAVLGGAHEVTLLAHIDPDADALGSALALGIALHRRGARVQVAFASPERVPESLAPLDALGLLVPPAEVTTAPAVLVSCDAAEPRRLGRLARLLDTAACTVMLDHHATNPGFGDIQVLDPGAEATVVLAHRVLVEMGAPVDADVARCLYAGLVTDTRGFRTAGPAAYRLAAELVEAGADPAVLTRTLMDSHPFTWFEGLGGALARAVLEPSGLLHTTIPLADVRRYRPEEIDSVVEVLRTAVEAEVVASIMQVDERRWRVSLRSAGAVDVAAVATALGGGGHAMAAGFTREGTEQDVLAAIRAAMPHYGERSEPNGGSLHDVRHHP</sequence>
<dbReference type="InterPro" id="IPR003156">
    <property type="entry name" value="DHHA1_dom"/>
</dbReference>
<evidence type="ECO:0000259" key="2">
    <source>
        <dbReference type="Pfam" id="PF02272"/>
    </source>
</evidence>
<reference evidence="3 4" key="1">
    <citation type="submission" date="2019-06" db="EMBL/GenBank/DDBJ databases">
        <title>Sequencing the genomes of 1000 actinobacteria strains.</title>
        <authorList>
            <person name="Klenk H.-P."/>
        </authorList>
    </citation>
    <scope>NUCLEOTIDE SEQUENCE [LARGE SCALE GENOMIC DNA]</scope>
    <source>
        <strain evidence="3 4">DSM 45511</strain>
    </source>
</reference>
<evidence type="ECO:0000313" key="3">
    <source>
        <dbReference type="EMBL" id="TQM44295.1"/>
    </source>
</evidence>
<dbReference type="AlphaFoldDB" id="A0A543GE02"/>
<dbReference type="RefSeq" id="WP_246121738.1">
    <property type="nucleotide sequence ID" value="NZ_VFPH01000001.1"/>
</dbReference>
<dbReference type="InterPro" id="IPR038763">
    <property type="entry name" value="DHH_sf"/>
</dbReference>
<gene>
    <name evidence="3" type="ORF">FB388_1658</name>
</gene>
<evidence type="ECO:0000259" key="1">
    <source>
        <dbReference type="Pfam" id="PF01368"/>
    </source>
</evidence>
<evidence type="ECO:0000313" key="4">
    <source>
        <dbReference type="Proteomes" id="UP000319818"/>
    </source>
</evidence>
<dbReference type="SUPFAM" id="SSF64182">
    <property type="entry name" value="DHH phosphoesterases"/>
    <property type="match status" value="1"/>
</dbReference>
<dbReference type="Pfam" id="PF01368">
    <property type="entry name" value="DHH"/>
    <property type="match status" value="1"/>
</dbReference>
<dbReference type="GO" id="GO:0003676">
    <property type="term" value="F:nucleic acid binding"/>
    <property type="evidence" value="ECO:0007669"/>
    <property type="project" value="InterPro"/>
</dbReference>
<dbReference type="Proteomes" id="UP000319818">
    <property type="component" value="Unassembled WGS sequence"/>
</dbReference>
<comment type="caution">
    <text evidence="3">The sequence shown here is derived from an EMBL/GenBank/DDBJ whole genome shotgun (WGS) entry which is preliminary data.</text>
</comment>
<organism evidence="3 4">
    <name type="scientific">Pseudonocardia cypriaca</name>
    <dbReference type="NCBI Taxonomy" id="882449"/>
    <lineage>
        <taxon>Bacteria</taxon>
        <taxon>Bacillati</taxon>
        <taxon>Actinomycetota</taxon>
        <taxon>Actinomycetes</taxon>
        <taxon>Pseudonocardiales</taxon>
        <taxon>Pseudonocardiaceae</taxon>
        <taxon>Pseudonocardia</taxon>
    </lineage>
</organism>
<proteinExistence type="predicted"/>
<dbReference type="InterPro" id="IPR051319">
    <property type="entry name" value="Oligoribo/pAp-PDE_c-di-AMP_PDE"/>
</dbReference>
<dbReference type="InterPro" id="IPR001667">
    <property type="entry name" value="DDH_dom"/>
</dbReference>
<dbReference type="Gene3D" id="3.10.310.30">
    <property type="match status" value="1"/>
</dbReference>
<feature type="domain" description="DDH" evidence="1">
    <location>
        <begin position="23"/>
        <end position="164"/>
    </location>
</feature>
<dbReference type="EMBL" id="VFPH01000001">
    <property type="protein sequence ID" value="TQM44295.1"/>
    <property type="molecule type" value="Genomic_DNA"/>
</dbReference>
<accession>A0A543GE02</accession>
<protein>
    <submittedName>
        <fullName evidence="3">Phosphoesterase RecJ-like protein</fullName>
    </submittedName>
</protein>
<feature type="domain" description="DHHA1" evidence="2">
    <location>
        <begin position="239"/>
        <end position="315"/>
    </location>
</feature>
<name>A0A543GE02_9PSEU</name>
<dbReference type="PANTHER" id="PTHR47618">
    <property type="entry name" value="BIFUNCTIONAL OLIGORIBONUCLEASE AND PAP PHOSPHATASE NRNA"/>
    <property type="match status" value="1"/>
</dbReference>
<keyword evidence="4" id="KW-1185">Reference proteome</keyword>
<dbReference type="PANTHER" id="PTHR47618:SF1">
    <property type="entry name" value="BIFUNCTIONAL OLIGORIBONUCLEASE AND PAP PHOSPHATASE NRNA"/>
    <property type="match status" value="1"/>
</dbReference>